<dbReference type="AlphaFoldDB" id="A0A1Y2ISF9"/>
<evidence type="ECO:0000313" key="2">
    <source>
        <dbReference type="Proteomes" id="UP000193067"/>
    </source>
</evidence>
<dbReference type="EMBL" id="KZ084100">
    <property type="protein sequence ID" value="OSD03613.1"/>
    <property type="molecule type" value="Genomic_DNA"/>
</dbReference>
<gene>
    <name evidence="1" type="ORF">PYCCODRAFT_239043</name>
</gene>
<accession>A0A1Y2ISF9</accession>
<name>A0A1Y2ISF9_TRAC3</name>
<sequence length="186" mass="20974">MILGTSSWIPCCLFRRSPLLVTRVVRVTKGPEYNGAPTAPRFYVASRSPRSRVHFSGNQQHRAIYTRAVKQDCRKMNLDLRAYMSVHIELRPLRLLGKCGRGFGPGASSLAQQVYGCTRVGMIILPARHLSCHMWVIELSIQPIEVPLSHARLGLEARREDRCGKYSVVLGILSLVVRIRDLHDVD</sequence>
<evidence type="ECO:0000313" key="1">
    <source>
        <dbReference type="EMBL" id="OSD03613.1"/>
    </source>
</evidence>
<proteinExistence type="predicted"/>
<keyword evidence="2" id="KW-1185">Reference proteome</keyword>
<organism evidence="1 2">
    <name type="scientific">Trametes coccinea (strain BRFM310)</name>
    <name type="common">Pycnoporus coccineus</name>
    <dbReference type="NCBI Taxonomy" id="1353009"/>
    <lineage>
        <taxon>Eukaryota</taxon>
        <taxon>Fungi</taxon>
        <taxon>Dikarya</taxon>
        <taxon>Basidiomycota</taxon>
        <taxon>Agaricomycotina</taxon>
        <taxon>Agaricomycetes</taxon>
        <taxon>Polyporales</taxon>
        <taxon>Polyporaceae</taxon>
        <taxon>Trametes</taxon>
    </lineage>
</organism>
<protein>
    <submittedName>
        <fullName evidence="1">Uncharacterized protein</fullName>
    </submittedName>
</protein>
<reference evidence="1 2" key="1">
    <citation type="journal article" date="2015" name="Biotechnol. Biofuels">
        <title>Enhanced degradation of softwood versus hardwood by the white-rot fungus Pycnoporus coccineus.</title>
        <authorList>
            <person name="Couturier M."/>
            <person name="Navarro D."/>
            <person name="Chevret D."/>
            <person name="Henrissat B."/>
            <person name="Piumi F."/>
            <person name="Ruiz-Duenas F.J."/>
            <person name="Martinez A.T."/>
            <person name="Grigoriev I.V."/>
            <person name="Riley R."/>
            <person name="Lipzen A."/>
            <person name="Berrin J.G."/>
            <person name="Master E.R."/>
            <person name="Rosso M.N."/>
        </authorList>
    </citation>
    <scope>NUCLEOTIDE SEQUENCE [LARGE SCALE GENOMIC DNA]</scope>
    <source>
        <strain evidence="1 2">BRFM310</strain>
    </source>
</reference>
<dbReference type="Proteomes" id="UP000193067">
    <property type="component" value="Unassembled WGS sequence"/>
</dbReference>